<dbReference type="RefSeq" id="WP_219873317.1">
    <property type="nucleotide sequence ID" value="NZ_JAHZIJ010000010.1"/>
</dbReference>
<accession>A0ABS7D807</accession>
<reference evidence="2 3" key="1">
    <citation type="submission" date="2021-07" db="EMBL/GenBank/DDBJ databases">
        <title>Paenibacillus radiodurans sp. nov., isolated from the southeastern edge of Tengger Desert.</title>
        <authorList>
            <person name="Zhang G."/>
        </authorList>
    </citation>
    <scope>NUCLEOTIDE SEQUENCE [LARGE SCALE GENOMIC DNA]</scope>
    <source>
        <strain evidence="2 3">DT7-4</strain>
    </source>
</reference>
<evidence type="ECO:0000256" key="1">
    <source>
        <dbReference type="SAM" id="Phobius"/>
    </source>
</evidence>
<keyword evidence="3" id="KW-1185">Reference proteome</keyword>
<dbReference type="Proteomes" id="UP000812277">
    <property type="component" value="Unassembled WGS sequence"/>
</dbReference>
<feature type="transmembrane region" description="Helical" evidence="1">
    <location>
        <begin position="222"/>
        <end position="246"/>
    </location>
</feature>
<keyword evidence="1" id="KW-1133">Transmembrane helix</keyword>
<keyword evidence="1" id="KW-0812">Transmembrane</keyword>
<evidence type="ECO:0000313" key="3">
    <source>
        <dbReference type="Proteomes" id="UP000812277"/>
    </source>
</evidence>
<protein>
    <submittedName>
        <fullName evidence="2">Uncharacterized protein</fullName>
    </submittedName>
</protein>
<evidence type="ECO:0000313" key="2">
    <source>
        <dbReference type="EMBL" id="MBW7476075.1"/>
    </source>
</evidence>
<comment type="caution">
    <text evidence="2">The sequence shown here is derived from an EMBL/GenBank/DDBJ whole genome shotgun (WGS) entry which is preliminary data.</text>
</comment>
<proteinExistence type="predicted"/>
<name>A0ABS7D807_9BACL</name>
<keyword evidence="1" id="KW-0472">Membrane</keyword>
<dbReference type="EMBL" id="JAHZIJ010000010">
    <property type="protein sequence ID" value="MBW7476075.1"/>
    <property type="molecule type" value="Genomic_DNA"/>
</dbReference>
<gene>
    <name evidence="2" type="ORF">K0T92_15115</name>
</gene>
<organism evidence="2 3">
    <name type="scientific">Paenibacillus oenotherae</name>
    <dbReference type="NCBI Taxonomy" id="1435645"/>
    <lineage>
        <taxon>Bacteria</taxon>
        <taxon>Bacillati</taxon>
        <taxon>Bacillota</taxon>
        <taxon>Bacilli</taxon>
        <taxon>Bacillales</taxon>
        <taxon>Paenibacillaceae</taxon>
        <taxon>Paenibacillus</taxon>
    </lineage>
</organism>
<sequence length="256" mass="29047">MIKKSFILAVLVLGLLLIAISVSPLFLVVREFVIDSKINSRYEFKGINNRNISEQGSQSLNHPIKWEGNVVEILTEDTGKAVSNLVINNQVKHKVFIKVVINGMEIYPTSEAWLAPNSIIEGRVLSWLNIVEIKDNVSNETYLAIIQRLSGDWLKGENITTHVESQKWRVISIHRNKELKEETFSYTERGDHLLGVKLIQLSSQSSSLIGYKSDLPYRNPSIYFPVVYPLSSCLIGLILLIVGFIIKYKVNNHSRL</sequence>